<feature type="domain" description="DUF4434" evidence="2">
    <location>
        <begin position="21"/>
        <end position="289"/>
    </location>
</feature>
<dbReference type="AlphaFoldDB" id="E3G1J0"/>
<name>E3G1J0_ENTLS</name>
<sequence>MSKLPHLLLALLLASPLANAMKGVFWQPQLRDNPISEASWQSLMHNLRQQGFDTLILQWTRYGDAFTQEHDRTLLQHKAAAAQRAGLKVIVGLNADPDFFSRQKQSAAAQESYLSRLRALDIQQARLWLDTAGVKPDGWYLSAEIDDLNWRSDAARQPMLTWLADTRRALGAISDRPVYISSFFAGNMAPQGYSQLVGQMKAAGVNVWVQDGTGVGKLTDAQRALYLDAAAGCASASPARGVVYEVFEAGSGKTFSARPMPDARINALLKQTSPCGKDSLYFSLRYLPVARGVMSHE</sequence>
<dbReference type="EMBL" id="CP002272">
    <property type="protein sequence ID" value="ADO50275.1"/>
    <property type="molecule type" value="Genomic_DNA"/>
</dbReference>
<dbReference type="NCBIfam" id="NF007404">
    <property type="entry name" value="PRK09936.1"/>
    <property type="match status" value="1"/>
</dbReference>
<feature type="chain" id="PRO_5003169868" description="DUF4434 domain-containing protein" evidence="1">
    <location>
        <begin position="21"/>
        <end position="297"/>
    </location>
</feature>
<dbReference type="Proteomes" id="UP000006872">
    <property type="component" value="Chromosome"/>
</dbReference>
<evidence type="ECO:0000313" key="4">
    <source>
        <dbReference type="Proteomes" id="UP000006872"/>
    </source>
</evidence>
<dbReference type="Gene3D" id="3.20.20.80">
    <property type="entry name" value="Glycosidases"/>
    <property type="match status" value="1"/>
</dbReference>
<feature type="signal peptide" evidence="1">
    <location>
        <begin position="1"/>
        <end position="20"/>
    </location>
</feature>
<reference evidence="3 4" key="2">
    <citation type="journal article" date="2011" name="Stand. Genomic Sci.">
        <title>Complete genome sequence of 'Enterobacter lignolyticus' SCF1.</title>
        <authorList>
            <person name="Deangelis K.M."/>
            <person name="D'Haeseleer P."/>
            <person name="Chivian D."/>
            <person name="Fortney J.L."/>
            <person name="Khudyakov J."/>
            <person name="Simmons B."/>
            <person name="Woo H."/>
            <person name="Arkin A.P."/>
            <person name="Davenport K.W."/>
            <person name="Goodwin L."/>
            <person name="Chen A."/>
            <person name="Ivanova N."/>
            <person name="Kyrpides N.C."/>
            <person name="Mavromatis K."/>
            <person name="Woyke T."/>
            <person name="Hazen T.C."/>
        </authorList>
    </citation>
    <scope>NUCLEOTIDE SEQUENCE [LARGE SCALE GENOMIC DNA]</scope>
    <source>
        <strain evidence="3 4">SCF1</strain>
    </source>
</reference>
<dbReference type="STRING" id="701347.Entcl_4041"/>
<evidence type="ECO:0000259" key="2">
    <source>
        <dbReference type="Pfam" id="PF14488"/>
    </source>
</evidence>
<keyword evidence="1" id="KW-0732">Signal</keyword>
<dbReference type="HOGENOM" id="CLU_997023_0_0_6"/>
<organism evidence="3 4">
    <name type="scientific">Enterobacter lignolyticus (strain SCF1)</name>
    <dbReference type="NCBI Taxonomy" id="701347"/>
    <lineage>
        <taxon>Bacteria</taxon>
        <taxon>Pseudomonadati</taxon>
        <taxon>Pseudomonadota</taxon>
        <taxon>Gammaproteobacteria</taxon>
        <taxon>Enterobacterales</taxon>
        <taxon>Enterobacteriaceae</taxon>
        <taxon>Pluralibacter</taxon>
    </lineage>
</organism>
<dbReference type="KEGG" id="esc:Entcl_4041"/>
<accession>E3G1J0</accession>
<dbReference type="InterPro" id="IPR027849">
    <property type="entry name" value="DUF4434"/>
</dbReference>
<dbReference type="RefSeq" id="WP_013367991.1">
    <property type="nucleotide sequence ID" value="NC_014618.1"/>
</dbReference>
<gene>
    <name evidence="3" type="ordered locus">Entcl_4041</name>
</gene>
<protein>
    <recommendedName>
        <fullName evidence="2">DUF4434 domain-containing protein</fullName>
    </recommendedName>
</protein>
<evidence type="ECO:0000313" key="3">
    <source>
        <dbReference type="EMBL" id="ADO50275.1"/>
    </source>
</evidence>
<dbReference type="Pfam" id="PF14488">
    <property type="entry name" value="DUF4434"/>
    <property type="match status" value="1"/>
</dbReference>
<proteinExistence type="predicted"/>
<dbReference type="eggNOG" id="ENOG502Z8FS">
    <property type="taxonomic scope" value="Bacteria"/>
</dbReference>
<evidence type="ECO:0000256" key="1">
    <source>
        <dbReference type="SAM" id="SignalP"/>
    </source>
</evidence>
<reference evidence="4" key="1">
    <citation type="submission" date="2010-10" db="EMBL/GenBank/DDBJ databases">
        <title>Complete sequence of Enterobacter cloacae SCF1.</title>
        <authorList>
            <consortium name="US DOE Joint Genome Institute"/>
            <person name="Lucas S."/>
            <person name="Copeland A."/>
            <person name="Lapidus A."/>
            <person name="Cheng J.-F."/>
            <person name="Bruce D."/>
            <person name="Goodwin L."/>
            <person name="Pitluck S."/>
            <person name="Davenport K."/>
            <person name="Detter J.C."/>
            <person name="Han C."/>
            <person name="Tapia R."/>
            <person name="Land M."/>
            <person name="Hauser L."/>
            <person name="Chang Y.-J."/>
            <person name="Jeffries C."/>
            <person name="Kyrpides N."/>
            <person name="Ivanova N."/>
            <person name="Mikhailova N."/>
            <person name="DeAngelis K."/>
            <person name="Arkin A.P."/>
            <person name="Chivian D."/>
            <person name="Edwards B."/>
            <person name="Woo H."/>
            <person name="Hazen T.C."/>
            <person name="Woyke T."/>
        </authorList>
    </citation>
    <scope>NUCLEOTIDE SEQUENCE [LARGE SCALE GENOMIC DNA]</scope>
    <source>
        <strain evidence="4">SCF1</strain>
    </source>
</reference>
<keyword evidence="4" id="KW-1185">Reference proteome</keyword>